<dbReference type="InterPro" id="IPR036318">
    <property type="entry name" value="FAD-bd_PCMH-like_sf"/>
</dbReference>
<evidence type="ECO:0000256" key="5">
    <source>
        <dbReference type="ARBA" id="ARBA00022989"/>
    </source>
</evidence>
<evidence type="ECO:0000256" key="10">
    <source>
        <dbReference type="SAM" id="Phobius"/>
    </source>
</evidence>
<keyword evidence="4" id="KW-0677">Repeat</keyword>
<dbReference type="InterPro" id="IPR016169">
    <property type="entry name" value="FAD-bd_PCMH_sub2"/>
</dbReference>
<feature type="domain" description="CNNM transmembrane" evidence="12">
    <location>
        <begin position="1"/>
        <end position="217"/>
    </location>
</feature>
<feature type="transmembrane region" description="Helical" evidence="10">
    <location>
        <begin position="102"/>
        <end position="125"/>
    </location>
</feature>
<keyword evidence="5 9" id="KW-1133">Transmembrane helix</keyword>
<evidence type="ECO:0000259" key="11">
    <source>
        <dbReference type="PROSITE" id="PS51371"/>
    </source>
</evidence>
<comment type="subcellular location">
    <subcellularLocation>
        <location evidence="1">Cell membrane</location>
        <topology evidence="1">Multi-pass membrane protein</topology>
    </subcellularLocation>
</comment>
<proteinExistence type="predicted"/>
<dbReference type="Pfam" id="PF01595">
    <property type="entry name" value="CNNM"/>
    <property type="match status" value="1"/>
</dbReference>
<keyword evidence="7 9" id="KW-0472">Membrane</keyword>
<dbReference type="RefSeq" id="WP_369665192.1">
    <property type="nucleotide sequence ID" value="NZ_JBDKXB010000001.1"/>
</dbReference>
<evidence type="ECO:0000256" key="4">
    <source>
        <dbReference type="ARBA" id="ARBA00022737"/>
    </source>
</evidence>
<sequence>MPELTIVLLVVLVLIALNGLFVAAEFAIVGAPRAVLATRAEAGDKRAGRIAAILDDPIRLDRYVATAQLGITFASLGLGMYGEHTLALFIEQGLLALGLPELGALITAHGLAVVLAILVITYLHIVLGEMVPKALALGYAVPVALWVTPPMLAIGFLLYPLVVGLNRTGLFLLRAAGVERGRSPEHYLEADELESIARESRASGMLSEESGRIFRELADFGEITAEQAMVPRVHTRGIPADASDEVLREIMQRHRHTRYPVYTGDLDRIVGTVHIKDLLAALQEGQGLWAEMVRETAYIPETATLDDVLAAMERTRNQMIVVMDEHGGTAGILTIEDICAEAVGDVEEGAEDIPDILPIGRDRFQVQGMVRLDTLGAAVGRELENPDVDSLSGLILSELGRPAEVGDKVRWQGLLFEVSSLHGRGVREAIVSPDPQAAGAVEAPIDASE</sequence>
<dbReference type="PROSITE" id="PS51371">
    <property type="entry name" value="CBS"/>
    <property type="match status" value="2"/>
</dbReference>
<feature type="domain" description="CBS" evidence="11">
    <location>
        <begin position="229"/>
        <end position="288"/>
    </location>
</feature>
<evidence type="ECO:0000256" key="1">
    <source>
        <dbReference type="ARBA" id="ARBA00004651"/>
    </source>
</evidence>
<gene>
    <name evidence="13" type="ORF">ABC977_00100</name>
</gene>
<evidence type="ECO:0000313" key="13">
    <source>
        <dbReference type="EMBL" id="MEY6430805.1"/>
    </source>
</evidence>
<dbReference type="InterPro" id="IPR002550">
    <property type="entry name" value="CNNM"/>
</dbReference>
<keyword evidence="3 9" id="KW-0812">Transmembrane</keyword>
<dbReference type="SUPFAM" id="SSF56176">
    <property type="entry name" value="FAD-binding/transporter-associated domain-like"/>
    <property type="match status" value="1"/>
</dbReference>
<dbReference type="SUPFAM" id="SSF54631">
    <property type="entry name" value="CBS-domain pair"/>
    <property type="match status" value="1"/>
</dbReference>
<dbReference type="InterPro" id="IPR044751">
    <property type="entry name" value="Ion_transp-like_CBS"/>
</dbReference>
<dbReference type="InterPro" id="IPR005170">
    <property type="entry name" value="Transptr-assoc_dom"/>
</dbReference>
<organism evidence="13 14">
    <name type="scientific">Thioalkalicoccus limnaeus</name>
    <dbReference type="NCBI Taxonomy" id="120681"/>
    <lineage>
        <taxon>Bacteria</taxon>
        <taxon>Pseudomonadati</taxon>
        <taxon>Pseudomonadota</taxon>
        <taxon>Gammaproteobacteria</taxon>
        <taxon>Chromatiales</taxon>
        <taxon>Chromatiaceae</taxon>
        <taxon>Thioalkalicoccus</taxon>
    </lineage>
</organism>
<keyword evidence="6 8" id="KW-0129">CBS domain</keyword>
<feature type="domain" description="CBS" evidence="11">
    <location>
        <begin position="292"/>
        <end position="351"/>
    </location>
</feature>
<dbReference type="EMBL" id="JBDKXB010000001">
    <property type="protein sequence ID" value="MEY6430805.1"/>
    <property type="molecule type" value="Genomic_DNA"/>
</dbReference>
<dbReference type="PANTHER" id="PTHR43099">
    <property type="entry name" value="UPF0053 PROTEIN YRKA"/>
    <property type="match status" value="1"/>
</dbReference>
<evidence type="ECO:0000256" key="9">
    <source>
        <dbReference type="PROSITE-ProRule" id="PRU01193"/>
    </source>
</evidence>
<feature type="transmembrane region" description="Helical" evidence="10">
    <location>
        <begin position="6"/>
        <end position="29"/>
    </location>
</feature>
<evidence type="ECO:0000256" key="3">
    <source>
        <dbReference type="ARBA" id="ARBA00022692"/>
    </source>
</evidence>
<dbReference type="Pfam" id="PF03471">
    <property type="entry name" value="CorC_HlyC"/>
    <property type="match status" value="1"/>
</dbReference>
<dbReference type="SMART" id="SM01091">
    <property type="entry name" value="CorC_HlyC"/>
    <property type="match status" value="1"/>
</dbReference>
<dbReference type="InterPro" id="IPR046342">
    <property type="entry name" value="CBS_dom_sf"/>
</dbReference>
<name>A0ABV4B918_9GAMM</name>
<dbReference type="InterPro" id="IPR051676">
    <property type="entry name" value="UPF0053_domain"/>
</dbReference>
<keyword evidence="14" id="KW-1185">Reference proteome</keyword>
<evidence type="ECO:0000313" key="14">
    <source>
        <dbReference type="Proteomes" id="UP001564408"/>
    </source>
</evidence>
<evidence type="ECO:0000259" key="12">
    <source>
        <dbReference type="PROSITE" id="PS51846"/>
    </source>
</evidence>
<reference evidence="13 14" key="1">
    <citation type="submission" date="2024-05" db="EMBL/GenBank/DDBJ databases">
        <title>Genome Sequence and Characterization of the New Strain Purple Sulfur Bacterium of Genus Thioalkalicoccus.</title>
        <authorList>
            <person name="Bryantseva I.A."/>
            <person name="Kyndt J.A."/>
            <person name="Imhoff J.F."/>
        </authorList>
    </citation>
    <scope>NUCLEOTIDE SEQUENCE [LARGE SCALE GENOMIC DNA]</scope>
    <source>
        <strain evidence="13 14">Um2</strain>
    </source>
</reference>
<protein>
    <submittedName>
        <fullName evidence="13">Hemolysin family protein</fullName>
    </submittedName>
</protein>
<dbReference type="Gene3D" id="3.30.465.10">
    <property type="match status" value="1"/>
</dbReference>
<keyword evidence="2" id="KW-1003">Cell membrane</keyword>
<evidence type="ECO:0000256" key="2">
    <source>
        <dbReference type="ARBA" id="ARBA00022475"/>
    </source>
</evidence>
<dbReference type="SMART" id="SM00116">
    <property type="entry name" value="CBS"/>
    <property type="match status" value="2"/>
</dbReference>
<dbReference type="Gene3D" id="3.10.580.10">
    <property type="entry name" value="CBS-domain"/>
    <property type="match status" value="1"/>
</dbReference>
<dbReference type="PANTHER" id="PTHR43099:SF5">
    <property type="entry name" value="HLYC_CORC FAMILY TRANSPORTER"/>
    <property type="match status" value="1"/>
</dbReference>
<dbReference type="Proteomes" id="UP001564408">
    <property type="component" value="Unassembled WGS sequence"/>
</dbReference>
<feature type="transmembrane region" description="Helical" evidence="10">
    <location>
        <begin position="137"/>
        <end position="162"/>
    </location>
</feature>
<dbReference type="PROSITE" id="PS51846">
    <property type="entry name" value="CNNM"/>
    <property type="match status" value="1"/>
</dbReference>
<evidence type="ECO:0000256" key="8">
    <source>
        <dbReference type="PROSITE-ProRule" id="PRU00703"/>
    </source>
</evidence>
<evidence type="ECO:0000256" key="6">
    <source>
        <dbReference type="ARBA" id="ARBA00023122"/>
    </source>
</evidence>
<dbReference type="CDD" id="cd04590">
    <property type="entry name" value="CBS_pair_CorC_HlyC_assoc"/>
    <property type="match status" value="1"/>
</dbReference>
<dbReference type="Pfam" id="PF00571">
    <property type="entry name" value="CBS"/>
    <property type="match status" value="2"/>
</dbReference>
<comment type="caution">
    <text evidence="13">The sequence shown here is derived from an EMBL/GenBank/DDBJ whole genome shotgun (WGS) entry which is preliminary data.</text>
</comment>
<accession>A0ABV4B918</accession>
<dbReference type="InterPro" id="IPR000644">
    <property type="entry name" value="CBS_dom"/>
</dbReference>
<evidence type="ECO:0000256" key="7">
    <source>
        <dbReference type="ARBA" id="ARBA00023136"/>
    </source>
</evidence>